<keyword evidence="4" id="KW-1185">Reference proteome</keyword>
<dbReference type="PANTHER" id="PTHR35041">
    <property type="entry name" value="MEDIATOR OF RNA POLYMERASE II TRANSCRIPTION SUBUNIT 1"/>
    <property type="match status" value="1"/>
</dbReference>
<feature type="transmembrane region" description="Helical" evidence="2">
    <location>
        <begin position="88"/>
        <end position="108"/>
    </location>
</feature>
<accession>A0ABR4CJI0</accession>
<feature type="region of interest" description="Disordered" evidence="1">
    <location>
        <begin position="41"/>
        <end position="73"/>
    </location>
</feature>
<name>A0ABR4CJI0_9HELO</name>
<evidence type="ECO:0000256" key="2">
    <source>
        <dbReference type="SAM" id="Phobius"/>
    </source>
</evidence>
<protein>
    <submittedName>
        <fullName evidence="3">Uncharacterized protein</fullName>
    </submittedName>
</protein>
<feature type="transmembrane region" description="Helical" evidence="2">
    <location>
        <begin position="128"/>
        <end position="148"/>
    </location>
</feature>
<keyword evidence="2" id="KW-0812">Transmembrane</keyword>
<proteinExistence type="predicted"/>
<gene>
    <name evidence="3" type="ORF">VTL71DRAFT_14589</name>
</gene>
<organism evidence="3 4">
    <name type="scientific">Oculimacula yallundae</name>
    <dbReference type="NCBI Taxonomy" id="86028"/>
    <lineage>
        <taxon>Eukaryota</taxon>
        <taxon>Fungi</taxon>
        <taxon>Dikarya</taxon>
        <taxon>Ascomycota</taxon>
        <taxon>Pezizomycotina</taxon>
        <taxon>Leotiomycetes</taxon>
        <taxon>Helotiales</taxon>
        <taxon>Ploettnerulaceae</taxon>
        <taxon>Oculimacula</taxon>
    </lineage>
</organism>
<evidence type="ECO:0000313" key="3">
    <source>
        <dbReference type="EMBL" id="KAL2069910.1"/>
    </source>
</evidence>
<dbReference type="PANTHER" id="PTHR35041:SF3">
    <property type="entry name" value="FORMYLMETHIONINE DEFORMYLASE-LIKE PROTEIN"/>
    <property type="match status" value="1"/>
</dbReference>
<sequence length="657" mass="73145">MTTEVALRDMSGSVVEEPPISLGSSPLLTPQMASIAIDARPSSTTLQSTRSVSFTTETKPGNTTTDQTAGQSSSPIVDKRKIYWRSPASMIACFLIGVAVAVGHHLYYATLKGNLVGNEDEQQRKLRYGTTFAFVTQVSLVGSVGFAYSQWLWKTLRRTRVSVQCLDSAFSADTQLISMFNPEMWWKIKLGSLLALLAWCLQLPSLITPATLGVIPGSQTENTTANVPSLLISTNDTGQYRCFEYSAPLLPDTVEGYNDTNNFFVGPRTIISRLSSATATTGQILPIHPQFTNMSYSLQFFGPLVKCEQANSTQIAIIDRLLKMKMGIKRGNFTEQTSAYFGFVPTDYIMKGGEDIDSTTIKDISDVKMQQPATTSSNQLWTTYKKHLWNSSGLRYTEVQHTVLTDQLVGSMGFWKDNTTNQNFSSISTPIEHNSLLGSVDLDPFFDYNDALYRQNETTRNQSSLGDQRLEDKALAKNKSLNALIEELSFNTTISFMSSNLLSPLINTTILRTTSVNVYSYKHKSLFLAYGLAILTTLIANILGVIAYIENGSAHDRSFSAILGATREAQLEDLFTDLDHGILPVPKRTKRTLLKFRNMDEGGWSFRHTEVDTGEGVNWRMLMQRRTSVASKPWSWKANFGLFKSSSGSRERWFRKG</sequence>
<feature type="region of interest" description="Disordered" evidence="1">
    <location>
        <begin position="1"/>
        <end position="22"/>
    </location>
</feature>
<keyword evidence="2" id="KW-0472">Membrane</keyword>
<dbReference type="EMBL" id="JAZHXI010000007">
    <property type="protein sequence ID" value="KAL2069910.1"/>
    <property type="molecule type" value="Genomic_DNA"/>
</dbReference>
<dbReference type="Proteomes" id="UP001595075">
    <property type="component" value="Unassembled WGS sequence"/>
</dbReference>
<comment type="caution">
    <text evidence="3">The sequence shown here is derived from an EMBL/GenBank/DDBJ whole genome shotgun (WGS) entry which is preliminary data.</text>
</comment>
<reference evidence="3 4" key="1">
    <citation type="journal article" date="2024" name="Commun. Biol.">
        <title>Comparative genomic analysis of thermophilic fungi reveals convergent evolutionary adaptations and gene losses.</title>
        <authorList>
            <person name="Steindorff A.S."/>
            <person name="Aguilar-Pontes M.V."/>
            <person name="Robinson A.J."/>
            <person name="Andreopoulos B."/>
            <person name="LaButti K."/>
            <person name="Kuo A."/>
            <person name="Mondo S."/>
            <person name="Riley R."/>
            <person name="Otillar R."/>
            <person name="Haridas S."/>
            <person name="Lipzen A."/>
            <person name="Grimwood J."/>
            <person name="Schmutz J."/>
            <person name="Clum A."/>
            <person name="Reid I.D."/>
            <person name="Moisan M.C."/>
            <person name="Butler G."/>
            <person name="Nguyen T.T.M."/>
            <person name="Dewar K."/>
            <person name="Conant G."/>
            <person name="Drula E."/>
            <person name="Henrissat B."/>
            <person name="Hansel C."/>
            <person name="Singer S."/>
            <person name="Hutchinson M.I."/>
            <person name="de Vries R.P."/>
            <person name="Natvig D.O."/>
            <person name="Powell A.J."/>
            <person name="Tsang A."/>
            <person name="Grigoriev I.V."/>
        </authorList>
    </citation>
    <scope>NUCLEOTIDE SEQUENCE [LARGE SCALE GENOMIC DNA]</scope>
    <source>
        <strain evidence="3 4">CBS 494.80</strain>
    </source>
</reference>
<keyword evidence="2" id="KW-1133">Transmembrane helix</keyword>
<evidence type="ECO:0000313" key="4">
    <source>
        <dbReference type="Proteomes" id="UP001595075"/>
    </source>
</evidence>
<evidence type="ECO:0000256" key="1">
    <source>
        <dbReference type="SAM" id="MobiDB-lite"/>
    </source>
</evidence>
<feature type="transmembrane region" description="Helical" evidence="2">
    <location>
        <begin position="527"/>
        <end position="549"/>
    </location>
</feature>